<dbReference type="AlphaFoldDB" id="A0A1Y4SSU1"/>
<dbReference type="OrthoDB" id="9812966at2"/>
<name>A0A1Y4SSU1_9FIRM</name>
<feature type="domain" description="DUF7666" evidence="1">
    <location>
        <begin position="3"/>
        <end position="95"/>
    </location>
</feature>
<sequence length="283" mass="32287">MEIKGYKVFNPDWTCRGFQYEVGKTFEMEETPVCCDRGFHFCKKASDCFRYYNFNSNNKVAEVTALGLIDNSGDGDKSCTNKIRIDRELTWHEVLDLVNLGKDCTGLCNSGNCNSGNRNSGNWNSGDCNSGNRNSGDWNSGNCNSGNCNSGDCNSGDWNSGDWNKASFCLGCFNTVNQKLKFFDKESDVTFEEWRNSDAYYLLRRIDDAPVEWIWDCDMSDQEKADNPDWEINGGYLKKRDVSQANIKWWKSLSKLEKEEIKNIPNFDAEKFKLITGIDVNED</sequence>
<evidence type="ECO:0000259" key="1">
    <source>
        <dbReference type="Pfam" id="PF24703"/>
    </source>
</evidence>
<dbReference type="InterPro" id="IPR056083">
    <property type="entry name" value="DUF7666"/>
</dbReference>
<dbReference type="Pfam" id="PF24703">
    <property type="entry name" value="DUF7666"/>
    <property type="match status" value="1"/>
</dbReference>
<accession>A0A1Y4SSU1</accession>
<protein>
    <recommendedName>
        <fullName evidence="1">DUF7666 domain-containing protein</fullName>
    </recommendedName>
</protein>
<dbReference type="EMBL" id="NFLJ01000047">
    <property type="protein sequence ID" value="OUQ32061.1"/>
    <property type="molecule type" value="Genomic_DNA"/>
</dbReference>
<comment type="caution">
    <text evidence="2">The sequence shown here is derived from an EMBL/GenBank/DDBJ whole genome shotgun (WGS) entry which is preliminary data.</text>
</comment>
<gene>
    <name evidence="2" type="ORF">B5E75_12675</name>
</gene>
<dbReference type="Pfam" id="PF01469">
    <property type="entry name" value="Pentapeptide_2"/>
    <property type="match status" value="1"/>
</dbReference>
<dbReference type="InterPro" id="IPR002989">
    <property type="entry name" value="Mycobac_pentapep"/>
</dbReference>
<keyword evidence="3" id="KW-1185">Reference proteome</keyword>
<evidence type="ECO:0000313" key="2">
    <source>
        <dbReference type="EMBL" id="OUQ32061.1"/>
    </source>
</evidence>
<organism evidence="2 3">
    <name type="scientific">Massilimicrobiota timonensis</name>
    <dbReference type="NCBI Taxonomy" id="1776392"/>
    <lineage>
        <taxon>Bacteria</taxon>
        <taxon>Bacillati</taxon>
        <taxon>Bacillota</taxon>
        <taxon>Erysipelotrichia</taxon>
        <taxon>Erysipelotrichales</taxon>
        <taxon>Erysipelotrichaceae</taxon>
        <taxon>Massilimicrobiota</taxon>
    </lineage>
</organism>
<proteinExistence type="predicted"/>
<dbReference type="RefSeq" id="WP_087359845.1">
    <property type="nucleotide sequence ID" value="NZ_NFLJ01000047.1"/>
</dbReference>
<reference evidence="2 3" key="1">
    <citation type="journal article" date="2018" name="BMC Genomics">
        <title>Whole genome sequencing and function prediction of 133 gut anaerobes isolated from chicken caecum in pure cultures.</title>
        <authorList>
            <person name="Medvecky M."/>
            <person name="Cejkova D."/>
            <person name="Polansky O."/>
            <person name="Karasova D."/>
            <person name="Kubasova T."/>
            <person name="Cizek A."/>
            <person name="Rychlik I."/>
        </authorList>
    </citation>
    <scope>NUCLEOTIDE SEQUENCE [LARGE SCALE GENOMIC DNA]</scope>
    <source>
        <strain evidence="2 3">An13</strain>
    </source>
</reference>
<dbReference type="Proteomes" id="UP000195305">
    <property type="component" value="Unassembled WGS sequence"/>
</dbReference>
<evidence type="ECO:0000313" key="3">
    <source>
        <dbReference type="Proteomes" id="UP000195305"/>
    </source>
</evidence>